<dbReference type="Pfam" id="PF01014">
    <property type="entry name" value="Uricase"/>
    <property type="match status" value="2"/>
</dbReference>
<comment type="pathway">
    <text evidence="1 5">Purine metabolism; urate degradation; (S)-allantoin from urate: step 1/3.</text>
</comment>
<gene>
    <name evidence="7" type="primary">pucL</name>
    <name evidence="7" type="ORF">QR721_01780</name>
</gene>
<keyword evidence="8" id="KW-1185">Reference proteome</keyword>
<dbReference type="Gene3D" id="3.10.270.10">
    <property type="entry name" value="Urate Oxidase"/>
    <property type="match status" value="1"/>
</dbReference>
<dbReference type="NCBIfam" id="TIGR03383">
    <property type="entry name" value="urate_oxi"/>
    <property type="match status" value="1"/>
</dbReference>
<proteinExistence type="inferred from homology"/>
<name>A0ABY9KZG9_9BACI</name>
<reference evidence="7" key="1">
    <citation type="submission" date="2023-06" db="EMBL/GenBank/DDBJ databases">
        <title>A Treasure from Seagulls: Isolation and Description of Aciduricobacillus qingdaonensis gen. nov., sp. nov., a Rare Obligately Uric Acid-utilizing Member in the Family Bacillaceae.</title>
        <authorList>
            <person name="Liu W."/>
            <person name="Wang B."/>
        </authorList>
    </citation>
    <scope>NUCLEOTIDE SEQUENCE</scope>
    <source>
        <strain evidence="7">44XB</strain>
    </source>
</reference>
<dbReference type="InterPro" id="IPR002042">
    <property type="entry name" value="Uricase"/>
</dbReference>
<protein>
    <recommendedName>
        <fullName evidence="5 6">Uricase</fullName>
        <ecNumber evidence="5 6">1.7.3.3</ecNumber>
    </recommendedName>
    <alternativeName>
        <fullName evidence="5">Urate oxidase</fullName>
    </alternativeName>
</protein>
<dbReference type="Proteomes" id="UP001180087">
    <property type="component" value="Chromosome"/>
</dbReference>
<keyword evidence="3 5" id="KW-0659">Purine metabolism</keyword>
<dbReference type="PIRSF" id="PIRSF000241">
    <property type="entry name" value="Urate_oxidase"/>
    <property type="match status" value="1"/>
</dbReference>
<comment type="catalytic activity">
    <reaction evidence="5 6">
        <text>urate + O2 + H2O = 5-hydroxyisourate + H2O2</text>
        <dbReference type="Rhea" id="RHEA:21368"/>
        <dbReference type="ChEBI" id="CHEBI:15377"/>
        <dbReference type="ChEBI" id="CHEBI:15379"/>
        <dbReference type="ChEBI" id="CHEBI:16240"/>
        <dbReference type="ChEBI" id="CHEBI:17775"/>
        <dbReference type="ChEBI" id="CHEBI:18072"/>
        <dbReference type="EC" id="1.7.3.3"/>
    </reaction>
</comment>
<comment type="similarity">
    <text evidence="2 5 6">Belongs to the uricase family.</text>
</comment>
<sequence>MSNSKRPIQHYGKKDVFVYRTYAKPLTVDKIPESDFTKRNNTLLGIDIQVALHGEAFLKNYTDGDNTDLIATDSMRNFIELHAAKLEYSTIDGFLTEVAKRFLEKYPQIEQVDMAGQSVNFGEVAVDQNGTIKDSGIIFRPVKTERPRAAVSVVRKGSGTEIINYTSGIQDIHMMKITGNSFYGFVQDEYTRLPEKKDRNLFIYVDMDWTYNNPEDGAVEGSAKYVPAEQVRDIAAKIFFELQNNSIQHLVYHIGLKVLERFPQLKDVSFFTNNRTWTEVADAEQGKGKVYTEPTLPYGFQAFTVTRDDLK</sequence>
<evidence type="ECO:0000256" key="1">
    <source>
        <dbReference type="ARBA" id="ARBA00004831"/>
    </source>
</evidence>
<dbReference type="PANTHER" id="PTHR42874">
    <property type="entry name" value="URICASE"/>
    <property type="match status" value="1"/>
</dbReference>
<comment type="function">
    <text evidence="5 6">Catalyzes the oxidation of uric acid to 5-hydroxyisourate, which is further processed to form (S)-allantoin.</text>
</comment>
<dbReference type="EC" id="1.7.3.3" evidence="5 6"/>
<evidence type="ECO:0000256" key="5">
    <source>
        <dbReference type="PIRNR" id="PIRNR000241"/>
    </source>
</evidence>
<dbReference type="SUPFAM" id="SSF55620">
    <property type="entry name" value="Tetrahydrobiopterin biosynthesis enzymes-like"/>
    <property type="match status" value="2"/>
</dbReference>
<evidence type="ECO:0000256" key="3">
    <source>
        <dbReference type="ARBA" id="ARBA00022631"/>
    </source>
</evidence>
<evidence type="ECO:0000313" key="7">
    <source>
        <dbReference type="EMBL" id="WLV24993.1"/>
    </source>
</evidence>
<dbReference type="PRINTS" id="PR00093">
    <property type="entry name" value="URICASE"/>
</dbReference>
<dbReference type="PANTHER" id="PTHR42874:SF1">
    <property type="entry name" value="URICASE"/>
    <property type="match status" value="1"/>
</dbReference>
<dbReference type="EMBL" id="CP129113">
    <property type="protein sequence ID" value="WLV24993.1"/>
    <property type="molecule type" value="Genomic_DNA"/>
</dbReference>
<accession>A0ABY9KZG9</accession>
<evidence type="ECO:0000313" key="8">
    <source>
        <dbReference type="Proteomes" id="UP001180087"/>
    </source>
</evidence>
<evidence type="ECO:0000256" key="6">
    <source>
        <dbReference type="RuleBase" id="RU004455"/>
    </source>
</evidence>
<keyword evidence="4 5" id="KW-0560">Oxidoreductase</keyword>
<organism evidence="7 8">
    <name type="scientific">Aciduricibacillus chroicocephali</name>
    <dbReference type="NCBI Taxonomy" id="3054939"/>
    <lineage>
        <taxon>Bacteria</taxon>
        <taxon>Bacillati</taxon>
        <taxon>Bacillota</taxon>
        <taxon>Bacilli</taxon>
        <taxon>Bacillales</taxon>
        <taxon>Bacillaceae</taxon>
        <taxon>Aciduricibacillus</taxon>
    </lineage>
</organism>
<evidence type="ECO:0000256" key="4">
    <source>
        <dbReference type="ARBA" id="ARBA00023002"/>
    </source>
</evidence>
<dbReference type="RefSeq" id="WP_348028582.1">
    <property type="nucleotide sequence ID" value="NZ_CP129113.1"/>
</dbReference>
<evidence type="ECO:0000256" key="2">
    <source>
        <dbReference type="ARBA" id="ARBA00009760"/>
    </source>
</evidence>